<reference evidence="3" key="1">
    <citation type="submission" date="2022-02" db="EMBL/GenBank/DDBJ databases">
        <title>Crop Bioprotection Bacillus Genome Sequencing.</title>
        <authorList>
            <person name="Dunlap C."/>
        </authorList>
    </citation>
    <scope>NUCLEOTIDE SEQUENCE</scope>
    <source>
        <strain evidence="3">EC49O2N-C10</strain>
    </source>
</reference>
<proteinExistence type="predicted"/>
<dbReference type="InterPro" id="IPR025164">
    <property type="entry name" value="Toastrack_DUF4097"/>
</dbReference>
<evidence type="ECO:0000313" key="4">
    <source>
        <dbReference type="Proteomes" id="UP001073053"/>
    </source>
</evidence>
<gene>
    <name evidence="3" type="ORF">MOF03_20790</name>
</gene>
<evidence type="ECO:0000313" key="3">
    <source>
        <dbReference type="EMBL" id="MCY9187029.1"/>
    </source>
</evidence>
<accession>A0A9Q4HWP3</accession>
<dbReference type="AlphaFoldDB" id="A0A9Q4HWP3"/>
<dbReference type="Proteomes" id="UP001073053">
    <property type="component" value="Unassembled WGS sequence"/>
</dbReference>
<dbReference type="Pfam" id="PF13349">
    <property type="entry name" value="DUF4097"/>
    <property type="match status" value="1"/>
</dbReference>
<sequence length="290" mass="30521">MKKMLGKLLIIAGILVFSAVVIKDVLAEGLSFINGTEADSASASPHEIESVIIESDHKNVKIIAEERNDISATISGDSGKLFVAEKRRKLELTAKEKEFQFLNGFHRSSLVVRIPYTYKGGLVVRTSSGDVSVAGNKHLTLSELNAASASGNMDVTGIRLQELKMKGSSGDVSISNTDAKTAGIRLTSGDANLDGVSGSLDVRMTSGNFRADLEKVAGSSAVTLTSGDVYLELPENGSFKVNAASESGSVSSAYPFADTAHKDHHQITGSHGSGQHLVDIKTDSGDVAIQ</sequence>
<feature type="region of interest" description="Disordered" evidence="1">
    <location>
        <begin position="264"/>
        <end position="290"/>
    </location>
</feature>
<dbReference type="RefSeq" id="WP_268498670.1">
    <property type="nucleotide sequence ID" value="NZ_JALAVZ010000017.1"/>
</dbReference>
<protein>
    <submittedName>
        <fullName evidence="3">DUF4097 domain-containing protein</fullName>
    </submittedName>
</protein>
<organism evidence="3 4">
    <name type="scientific">Bacillus halotolerans</name>
    <dbReference type="NCBI Taxonomy" id="260554"/>
    <lineage>
        <taxon>Bacteria</taxon>
        <taxon>Bacillati</taxon>
        <taxon>Bacillota</taxon>
        <taxon>Bacilli</taxon>
        <taxon>Bacillales</taxon>
        <taxon>Bacillaceae</taxon>
        <taxon>Bacillus</taxon>
    </lineage>
</organism>
<dbReference type="EMBL" id="JALAWA010000021">
    <property type="protein sequence ID" value="MCY9187029.1"/>
    <property type="molecule type" value="Genomic_DNA"/>
</dbReference>
<evidence type="ECO:0000256" key="1">
    <source>
        <dbReference type="SAM" id="MobiDB-lite"/>
    </source>
</evidence>
<evidence type="ECO:0000259" key="2">
    <source>
        <dbReference type="Pfam" id="PF13349"/>
    </source>
</evidence>
<comment type="caution">
    <text evidence="3">The sequence shown here is derived from an EMBL/GenBank/DDBJ whole genome shotgun (WGS) entry which is preliminary data.</text>
</comment>
<feature type="domain" description="DUF4097" evidence="2">
    <location>
        <begin position="49"/>
        <end position="289"/>
    </location>
</feature>
<name>A0A9Q4HWP3_9BACI</name>